<keyword evidence="2" id="KW-1185">Reference proteome</keyword>
<gene>
    <name evidence="1" type="ORF">KSZ_49650</name>
</gene>
<protein>
    <submittedName>
        <fullName evidence="1">Uncharacterized protein</fullName>
    </submittedName>
</protein>
<reference evidence="1 2" key="1">
    <citation type="journal article" date="2021" name="Int. J. Syst. Evol. Microbiol.">
        <title>Reticulibacter mediterranei gen. nov., sp. nov., within the new family Reticulibacteraceae fam. nov., and Ktedonospora formicarum gen. nov., sp. nov., Ktedonobacter robiniae sp. nov., Dictyobacter formicarum sp. nov. and Dictyobacter arantiisoli sp. nov., belonging to the class Ktedonobacteria.</title>
        <authorList>
            <person name="Yabe S."/>
            <person name="Zheng Y."/>
            <person name="Wang C.M."/>
            <person name="Sakai Y."/>
            <person name="Abe K."/>
            <person name="Yokota A."/>
            <person name="Donadio S."/>
            <person name="Cavaletti L."/>
            <person name="Monciardini P."/>
        </authorList>
    </citation>
    <scope>NUCLEOTIDE SEQUENCE [LARGE SCALE GENOMIC DNA]</scope>
    <source>
        <strain evidence="1 2">SOSP1-9</strain>
    </source>
</reference>
<dbReference type="EMBL" id="BNJJ01000015">
    <property type="protein sequence ID" value="GHO86959.1"/>
    <property type="molecule type" value="Genomic_DNA"/>
</dbReference>
<accession>A0ABQ3VMM4</accession>
<proteinExistence type="predicted"/>
<comment type="caution">
    <text evidence="1">The sequence shown here is derived from an EMBL/GenBank/DDBJ whole genome shotgun (WGS) entry which is preliminary data.</text>
</comment>
<sequence>MGIKLHGTTITGWCHTVFLSFRYEIPYRSRRANTCSQIWSTVPINAYGDANICASVTPAPKA</sequence>
<name>A0ABQ3VMM4_9CHLR</name>
<evidence type="ECO:0000313" key="2">
    <source>
        <dbReference type="Proteomes" id="UP000635565"/>
    </source>
</evidence>
<organism evidence="1 2">
    <name type="scientific">Dictyobacter formicarum</name>
    <dbReference type="NCBI Taxonomy" id="2778368"/>
    <lineage>
        <taxon>Bacteria</taxon>
        <taxon>Bacillati</taxon>
        <taxon>Chloroflexota</taxon>
        <taxon>Ktedonobacteria</taxon>
        <taxon>Ktedonobacterales</taxon>
        <taxon>Dictyobacteraceae</taxon>
        <taxon>Dictyobacter</taxon>
    </lineage>
</organism>
<evidence type="ECO:0000313" key="1">
    <source>
        <dbReference type="EMBL" id="GHO86959.1"/>
    </source>
</evidence>
<dbReference type="Proteomes" id="UP000635565">
    <property type="component" value="Unassembled WGS sequence"/>
</dbReference>